<dbReference type="PANTHER" id="PTHR31694">
    <property type="entry name" value="DESICCATION-LIKE PROTEIN"/>
    <property type="match status" value="1"/>
</dbReference>
<proteinExistence type="predicted"/>
<evidence type="ECO:0000313" key="2">
    <source>
        <dbReference type="Proteomes" id="UP000758168"/>
    </source>
</evidence>
<dbReference type="Pfam" id="PF13668">
    <property type="entry name" value="Ferritin_2"/>
    <property type="match status" value="1"/>
</dbReference>
<name>A0ABS4Z7Y6_9ACTN</name>
<evidence type="ECO:0000313" key="1">
    <source>
        <dbReference type="EMBL" id="MBP2417168.1"/>
    </source>
</evidence>
<evidence type="ECO:0008006" key="3">
    <source>
        <dbReference type="Google" id="ProtNLM"/>
    </source>
</evidence>
<comment type="caution">
    <text evidence="1">The sequence shown here is derived from an EMBL/GenBank/DDBJ whole genome shotgun (WGS) entry which is preliminary data.</text>
</comment>
<dbReference type="Proteomes" id="UP000758168">
    <property type="component" value="Unassembled WGS sequence"/>
</dbReference>
<dbReference type="RefSeq" id="WP_210055424.1">
    <property type="nucleotide sequence ID" value="NZ_BAAAMH010000019.1"/>
</dbReference>
<dbReference type="EMBL" id="JAGIOB010000001">
    <property type="protein sequence ID" value="MBP2417168.1"/>
    <property type="molecule type" value="Genomic_DNA"/>
</dbReference>
<protein>
    <recommendedName>
        <fullName evidence="3">Ferritin-like domain-containing protein</fullName>
    </recommendedName>
</protein>
<keyword evidence="2" id="KW-1185">Reference proteome</keyword>
<dbReference type="SUPFAM" id="SSF47240">
    <property type="entry name" value="Ferritin-like"/>
    <property type="match status" value="1"/>
</dbReference>
<dbReference type="PANTHER" id="PTHR31694:SF26">
    <property type="entry name" value="OS05G0151100 PROTEIN"/>
    <property type="match status" value="1"/>
</dbReference>
<dbReference type="PROSITE" id="PS51318">
    <property type="entry name" value="TAT"/>
    <property type="match status" value="1"/>
</dbReference>
<dbReference type="CDD" id="cd00657">
    <property type="entry name" value="Ferritin_like"/>
    <property type="match status" value="1"/>
</dbReference>
<dbReference type="InterPro" id="IPR006311">
    <property type="entry name" value="TAT_signal"/>
</dbReference>
<reference evidence="1 2" key="1">
    <citation type="submission" date="2021-03" db="EMBL/GenBank/DDBJ databases">
        <title>Sequencing the genomes of 1000 actinobacteria strains.</title>
        <authorList>
            <person name="Klenk H.-P."/>
        </authorList>
    </citation>
    <scope>NUCLEOTIDE SEQUENCE [LARGE SCALE GENOMIC DNA]</scope>
    <source>
        <strain evidence="1 2">DSM 12936</strain>
    </source>
</reference>
<dbReference type="InterPro" id="IPR052965">
    <property type="entry name" value="Pigment-catalase-like"/>
</dbReference>
<sequence>MFGKDVVVDMINRSAENEADRRNFLRTAGLAGLGVVGATALSGTGALSASAAPAAAAAPSDGAVLNFALNLEYLEAEFYLHAYYGWGVPSALTGGKGTRGGVTGGRKVAFKSKAIAQYAKEIAEDELNHVTFLRRALGSAAVARPKIDLKSSFTAAARAAGLISAKQTFDPFANENNFLLAAFIFEDVGVTAYKGAAPLIDNKDYLEAAAGILAVEAYHAGIVRTSLYAKGLYAAAQKISDARDSLDGPKNIDQGIGRKKSGNLVPTDANSIVYSRTPGQVLNVVYLNPAKVSKGGFFPSGLNGEVKTSDDNS</sequence>
<dbReference type="InterPro" id="IPR009078">
    <property type="entry name" value="Ferritin-like_SF"/>
</dbReference>
<gene>
    <name evidence="1" type="ORF">JOF54_002090</name>
</gene>
<organism evidence="1 2">
    <name type="scientific">Microlunatus capsulatus</name>
    <dbReference type="NCBI Taxonomy" id="99117"/>
    <lineage>
        <taxon>Bacteria</taxon>
        <taxon>Bacillati</taxon>
        <taxon>Actinomycetota</taxon>
        <taxon>Actinomycetes</taxon>
        <taxon>Propionibacteriales</taxon>
        <taxon>Propionibacteriaceae</taxon>
        <taxon>Microlunatus</taxon>
    </lineage>
</organism>
<accession>A0ABS4Z7Y6</accession>